<protein>
    <recommendedName>
        <fullName evidence="4">Reverse transcriptase domain-containing protein</fullName>
    </recommendedName>
</protein>
<evidence type="ECO:0000256" key="1">
    <source>
        <dbReference type="SAM" id="MobiDB-lite"/>
    </source>
</evidence>
<dbReference type="Proteomes" id="UP001189429">
    <property type="component" value="Unassembled WGS sequence"/>
</dbReference>
<dbReference type="EMBL" id="CAUYUJ010016516">
    <property type="protein sequence ID" value="CAK0866197.1"/>
    <property type="molecule type" value="Genomic_DNA"/>
</dbReference>
<name>A0ABN9V0L0_9DINO</name>
<evidence type="ECO:0000313" key="3">
    <source>
        <dbReference type="Proteomes" id="UP001189429"/>
    </source>
</evidence>
<feature type="compositionally biased region" description="Low complexity" evidence="1">
    <location>
        <begin position="227"/>
        <end position="241"/>
    </location>
</feature>
<keyword evidence="3" id="KW-1185">Reference proteome</keyword>
<gene>
    <name evidence="2" type="ORF">PCOR1329_LOCUS53449</name>
</gene>
<evidence type="ECO:0000313" key="2">
    <source>
        <dbReference type="EMBL" id="CAK0866197.1"/>
    </source>
</evidence>
<feature type="region of interest" description="Disordered" evidence="1">
    <location>
        <begin position="1"/>
        <end position="21"/>
    </location>
</feature>
<sequence>MARDRLPPTGSAPSSKKEVTFALESGETGSTLLEQLLPKYRSAKDAKEEDTIKALEMVRPELADALKPVPPKAPEVLLEQHAACLRRFQSQQEKLKNQVVANARTGKELLVKLEENVRACAETQAEVNRLTSQTSAARGAGGAAMGAGDGGKSAATDESLNFPELDPEDVALLTPEQQTAYEAALARAKQAQEVYKNAQSIGQQAQDAAKTLRGLRETATHKRRRATGAAGVAAGAPAAGAESQAKDDEQPGESNQDFTDVKNVEAYIQRTASIKVRGYMDSCYGYRQVLPVQNLPWGPHIGLNILFRSRPASVFLRVPVLPVPLVIPEGESRVPKGLKRFQRDREKHAKIQEMRDEMHVLQQGDLLNDDDDHLLDDHYVTKRALRCEDQEWIQYVYEASEDLGYSFPQAEPGVQRSEAYRAAPHLSEVLARQYGIWSMAAEAQLADLCGVKLRQGARRGMPVKYQWRRAVVQKNDSNFGHSSANALSSRWASLRAREQEQLVALGRFRHSRYRQRAQGIVTSILAERRRDHDSHGPVPDGHAEDMTGKWRVFRDDEQVICQGERIRACTDFAEWQNFALKVQARSIRHASLAWQQTRSEIGSWAVKSAQGSMKGARRYLKKNDQRALGETCIDPVTGEVCDTVQGTTDARAACWAARWTSQPHRLPAVRAALGALRTRAHEDLADRPFHTREQLVATLKSFPKGTGTGPDQWKPAHILALSGQGQESLVTLFNMIERGLAWPHQLLHNWFALLPKGEKQELGNERDIGLLPMPVRIWGRLTKSPLTEWCDKRAAHWDAAVRGSSALQAALLTMVLDETRARIGLNEQSNFLADVEKFYDHMDLAQMILQAIELQFPAVELYLCCLTYLSPRTVKAQGAYAEPIVPNCSIAPGCGKANHGARVFLCRLLERAHERAPLAHIRQYVDDVHTRVEGPRKMVLDQTKTITCELVQGMLDLGLRVSPKSLLMMTNVKDEEKVQRHVLRSTGIKIKRASWAKDLGVDCSMGLKRATKTAKGRMTTAQARATRTALFRRVGRGGTRSKGVTLHNTNIKAKFRYADPVLGVAPSDMERRRAQAADLAGHTVGGRCTASVLLLHYQDDEPKMSVVKDQVKQWFQFWEAHPELRERVRRGWRAVLKRLVYLRPRSRWRCVTGPMGALIMTLRELGWTPRAPDHWLDDQGNEWKHMGDAADSYDELYEALCSSVRRDLWQQAGDHPAGQGLREGGDMHVLRVNLRRLRRRDRHREAGALEANAQ</sequence>
<proteinExistence type="predicted"/>
<comment type="caution">
    <text evidence="2">The sequence shown here is derived from an EMBL/GenBank/DDBJ whole genome shotgun (WGS) entry which is preliminary data.</text>
</comment>
<feature type="compositionally biased region" description="Gly residues" evidence="1">
    <location>
        <begin position="139"/>
        <end position="151"/>
    </location>
</feature>
<feature type="region of interest" description="Disordered" evidence="1">
    <location>
        <begin position="131"/>
        <end position="158"/>
    </location>
</feature>
<reference evidence="2" key="1">
    <citation type="submission" date="2023-10" db="EMBL/GenBank/DDBJ databases">
        <authorList>
            <person name="Chen Y."/>
            <person name="Shah S."/>
            <person name="Dougan E. K."/>
            <person name="Thang M."/>
            <person name="Chan C."/>
        </authorList>
    </citation>
    <scope>NUCLEOTIDE SEQUENCE [LARGE SCALE GENOMIC DNA]</scope>
</reference>
<accession>A0ABN9V0L0</accession>
<evidence type="ECO:0008006" key="4">
    <source>
        <dbReference type="Google" id="ProtNLM"/>
    </source>
</evidence>
<feature type="non-terminal residue" evidence="2">
    <location>
        <position position="1254"/>
    </location>
</feature>
<feature type="region of interest" description="Disordered" evidence="1">
    <location>
        <begin position="219"/>
        <end position="259"/>
    </location>
</feature>
<organism evidence="2 3">
    <name type="scientific">Prorocentrum cordatum</name>
    <dbReference type="NCBI Taxonomy" id="2364126"/>
    <lineage>
        <taxon>Eukaryota</taxon>
        <taxon>Sar</taxon>
        <taxon>Alveolata</taxon>
        <taxon>Dinophyceae</taxon>
        <taxon>Prorocentrales</taxon>
        <taxon>Prorocentraceae</taxon>
        <taxon>Prorocentrum</taxon>
    </lineage>
</organism>